<dbReference type="KEGG" id="aaqu:D3M96_15350"/>
<dbReference type="InterPro" id="IPR010921">
    <property type="entry name" value="Trp_repressor/repl_initiator"/>
</dbReference>
<accession>A0A3G2HXA1</accession>
<name>A0A3G2HXA1_9BURK</name>
<dbReference type="RefSeq" id="WP_121738864.1">
    <property type="nucleotide sequence ID" value="NZ_CP032153.1"/>
</dbReference>
<dbReference type="GO" id="GO:0006313">
    <property type="term" value="P:DNA transposition"/>
    <property type="evidence" value="ECO:0007669"/>
    <property type="project" value="InterPro"/>
</dbReference>
<reference evidence="3 4" key="1">
    <citation type="submission" date="2018-09" db="EMBL/GenBank/DDBJ databases">
        <title>Complete genome sequence of the hydrocarbonoclastic bacterium Alcaligenes aquatilis QD168, isolated from a crude-oil polluted marine sediment of Central Chile.</title>
        <authorList>
            <person name="Duran R.E."/>
            <person name="Barra B."/>
            <person name="Salva-Serra F."/>
            <person name="Mendez V."/>
            <person name="Moore E.R.B."/>
            <person name="Seeger M."/>
        </authorList>
    </citation>
    <scope>NUCLEOTIDE SEQUENCE [LARGE SCALE GENOMIC DNA]</scope>
    <source>
        <strain evidence="3 4">QD168</strain>
    </source>
</reference>
<sequence length="136" mass="15056">MSADSLNAGRRRRTYTRQFKAEMVAQCMQGNVSLASLAVEHGMNPNVLHRWVTEHERYGHHILSGDDRQEQGASALMVPKTELATSFIPVSLSPSRSPASNEAIRLELKRSGTTVNVSWPVSAAAQCAELLRAWLR</sequence>
<evidence type="ECO:0000313" key="3">
    <source>
        <dbReference type="EMBL" id="AYN21792.1"/>
    </source>
</evidence>
<evidence type="ECO:0000313" key="4">
    <source>
        <dbReference type="Proteomes" id="UP000268070"/>
    </source>
</evidence>
<proteinExistence type="predicted"/>
<dbReference type="OrthoDB" id="9800877at2"/>
<dbReference type="SUPFAM" id="SSF48295">
    <property type="entry name" value="TrpR-like"/>
    <property type="match status" value="1"/>
</dbReference>
<gene>
    <name evidence="1" type="ORF">D3M96_10110</name>
    <name evidence="2" type="ORF">D3M96_15350</name>
    <name evidence="3" type="ORF">D3M96_15415</name>
</gene>
<dbReference type="Pfam" id="PF01527">
    <property type="entry name" value="HTH_Tnp_1"/>
    <property type="match status" value="1"/>
</dbReference>
<dbReference type="EMBL" id="CP032153">
    <property type="protein sequence ID" value="AYN20845.1"/>
    <property type="molecule type" value="Genomic_DNA"/>
</dbReference>
<evidence type="ECO:0000313" key="1">
    <source>
        <dbReference type="EMBL" id="AYN20845.1"/>
    </source>
</evidence>
<dbReference type="Proteomes" id="UP000268070">
    <property type="component" value="Chromosome"/>
</dbReference>
<protein>
    <recommendedName>
        <fullName evidence="5">Transposase</fullName>
    </recommendedName>
</protein>
<dbReference type="InterPro" id="IPR002514">
    <property type="entry name" value="Transposase_8"/>
</dbReference>
<dbReference type="EMBL" id="CP032153">
    <property type="protein sequence ID" value="AYN21792.1"/>
    <property type="molecule type" value="Genomic_DNA"/>
</dbReference>
<evidence type="ECO:0000313" key="2">
    <source>
        <dbReference type="EMBL" id="AYN21788.1"/>
    </source>
</evidence>
<dbReference type="KEGG" id="aaqu:D3M96_15415"/>
<dbReference type="InterPro" id="IPR036388">
    <property type="entry name" value="WH-like_DNA-bd_sf"/>
</dbReference>
<dbReference type="GO" id="GO:0004803">
    <property type="term" value="F:transposase activity"/>
    <property type="evidence" value="ECO:0007669"/>
    <property type="project" value="InterPro"/>
</dbReference>
<dbReference type="EMBL" id="CP032153">
    <property type="protein sequence ID" value="AYN21788.1"/>
    <property type="molecule type" value="Genomic_DNA"/>
</dbReference>
<evidence type="ECO:0008006" key="5">
    <source>
        <dbReference type="Google" id="ProtNLM"/>
    </source>
</evidence>
<dbReference type="AlphaFoldDB" id="A0A3G2HXA1"/>
<dbReference type="GO" id="GO:0043565">
    <property type="term" value="F:sequence-specific DNA binding"/>
    <property type="evidence" value="ECO:0007669"/>
    <property type="project" value="InterPro"/>
</dbReference>
<organism evidence="3 4">
    <name type="scientific">Alcaligenes aquatilis</name>
    <dbReference type="NCBI Taxonomy" id="323284"/>
    <lineage>
        <taxon>Bacteria</taxon>
        <taxon>Pseudomonadati</taxon>
        <taxon>Pseudomonadota</taxon>
        <taxon>Betaproteobacteria</taxon>
        <taxon>Burkholderiales</taxon>
        <taxon>Alcaligenaceae</taxon>
        <taxon>Alcaligenes</taxon>
    </lineage>
</organism>
<dbReference type="KEGG" id="aaqu:D3M96_10110"/>
<dbReference type="Gene3D" id="1.10.10.10">
    <property type="entry name" value="Winged helix-like DNA-binding domain superfamily/Winged helix DNA-binding domain"/>
    <property type="match status" value="1"/>
</dbReference>